<dbReference type="InterPro" id="IPR023296">
    <property type="entry name" value="Glyco_hydro_beta-prop_sf"/>
</dbReference>
<sequence>MIMKRILLLLTGFSLLLLSCTSPFNNDVPTPPEKTTYKNPVVAGSLPDPTVIRGKDGNFYVYATEDTYNVPIMASSNLASWHYVARAFTDATRPRFEPTGNVWAPDINYIDGKYVMYYAMSTWGGIQTCGIGVAVADAPGGPFTDLGKMFRSNEIGVTNSIDPSYFEYDGKKYLVWGSFHGIYAVQLKDDGLSVVDDAEATKIKLAGTAFEAPYIHKHGDYYYLFASWGSCCNGAKSTYRVVVGRSKDIWGPYVNKEGEGMLSNNFSVVISPNDTFVGNGHNAGIIQDDAGQDWILYHGIEIGKENDGRFLLLDQLKWDENGWPYIEGGSPSTTEQPLPVFNKK</sequence>
<feature type="active site" description="Proton donor" evidence="6">
    <location>
        <position position="211"/>
    </location>
</feature>
<evidence type="ECO:0000313" key="9">
    <source>
        <dbReference type="EMBL" id="EGC86281.1"/>
    </source>
</evidence>
<reference evidence="9 10" key="1">
    <citation type="submission" date="2011-02" db="EMBL/GenBank/DDBJ databases">
        <authorList>
            <person name="Durkin A.S."/>
            <person name="Madupu R."/>
            <person name="Torralba M."/>
            <person name="Gillis M."/>
            <person name="Methe B."/>
            <person name="Sutton G."/>
            <person name="Nelson K.E."/>
        </authorList>
    </citation>
    <scope>NUCLEOTIDE SEQUENCE [LARGE SCALE GENOMIC DNA]</scope>
    <source>
        <strain evidence="9 10">CRIS 18C-A</strain>
    </source>
</reference>
<dbReference type="UniPathway" id="UPA00667"/>
<feature type="site" description="Important for substrate recognition" evidence="7">
    <location>
        <position position="281"/>
    </location>
</feature>
<dbReference type="Pfam" id="PF04616">
    <property type="entry name" value="Glyco_hydro_43"/>
    <property type="match status" value="1"/>
</dbReference>
<comment type="similarity">
    <text evidence="2 5">Belongs to the glycosyl hydrolase 43 family.</text>
</comment>
<keyword evidence="10" id="KW-1185">Reference proteome</keyword>
<feature type="active site" description="Proton acceptor" evidence="6">
    <location>
        <position position="48"/>
    </location>
</feature>
<comment type="caution">
    <text evidence="9">The sequence shown here is derived from an EMBL/GenBank/DDBJ whole genome shotgun (WGS) entry which is preliminary data.</text>
</comment>
<dbReference type="GO" id="GO:0031222">
    <property type="term" value="P:arabinan catabolic process"/>
    <property type="evidence" value="ECO:0007669"/>
    <property type="project" value="UniProtKB-UniPathway"/>
</dbReference>
<protein>
    <submittedName>
        <fullName evidence="9">Glycosyl hydrolase, family 43</fullName>
    </submittedName>
</protein>
<dbReference type="EMBL" id="AEXO01000068">
    <property type="protein sequence ID" value="EGC86281.1"/>
    <property type="molecule type" value="Genomic_DNA"/>
</dbReference>
<feature type="chain" id="PRO_5003249672" evidence="8">
    <location>
        <begin position="26"/>
        <end position="344"/>
    </location>
</feature>
<feature type="signal peptide" evidence="8">
    <location>
        <begin position="1"/>
        <end position="25"/>
    </location>
</feature>
<evidence type="ECO:0000256" key="2">
    <source>
        <dbReference type="ARBA" id="ARBA00009865"/>
    </source>
</evidence>
<name>F0H7D5_9BACT</name>
<evidence type="ECO:0000256" key="6">
    <source>
        <dbReference type="PIRSR" id="PIRSR026534-1"/>
    </source>
</evidence>
<evidence type="ECO:0000256" key="4">
    <source>
        <dbReference type="ARBA" id="ARBA00023295"/>
    </source>
</evidence>
<dbReference type="AlphaFoldDB" id="F0H7D5"/>
<dbReference type="PROSITE" id="PS51257">
    <property type="entry name" value="PROKAR_LIPOPROTEIN"/>
    <property type="match status" value="1"/>
</dbReference>
<comment type="pathway">
    <text evidence="1 5">Glycan metabolism; L-arabinan degradation.</text>
</comment>
<dbReference type="SUPFAM" id="SSF75005">
    <property type="entry name" value="Arabinanase/levansucrase/invertase"/>
    <property type="match status" value="1"/>
</dbReference>
<evidence type="ECO:0000256" key="5">
    <source>
        <dbReference type="PIRNR" id="PIRNR026534"/>
    </source>
</evidence>
<evidence type="ECO:0000256" key="8">
    <source>
        <dbReference type="SAM" id="SignalP"/>
    </source>
</evidence>
<evidence type="ECO:0000256" key="7">
    <source>
        <dbReference type="PIRSR" id="PIRSR026534-3"/>
    </source>
</evidence>
<keyword evidence="4 5" id="KW-0326">Glycosidase</keyword>
<dbReference type="CDD" id="cd18616">
    <property type="entry name" value="GH43_ABN-like"/>
    <property type="match status" value="1"/>
</dbReference>
<dbReference type="InterPro" id="IPR016840">
    <property type="entry name" value="Glyco_hydro_43_endo_a_Ara-ase"/>
</dbReference>
<dbReference type="PIRSF" id="PIRSF026534">
    <property type="entry name" value="Endo_alpha-L-arabinosidase"/>
    <property type="match status" value="1"/>
</dbReference>
<evidence type="ECO:0000256" key="1">
    <source>
        <dbReference type="ARBA" id="ARBA00004834"/>
    </source>
</evidence>
<dbReference type="Gene3D" id="2.115.10.20">
    <property type="entry name" value="Glycosyl hydrolase domain, family 43"/>
    <property type="match status" value="1"/>
</dbReference>
<dbReference type="PANTHER" id="PTHR43301:SF3">
    <property type="entry name" value="ARABINAN ENDO-1,5-ALPHA-L-ARABINOSIDASE A-RELATED"/>
    <property type="match status" value="1"/>
</dbReference>
<evidence type="ECO:0000313" key="10">
    <source>
        <dbReference type="Proteomes" id="UP000003155"/>
    </source>
</evidence>
<feature type="site" description="Important for catalytic activity, responsible for pKa modulation of the active site Glu and correct orientation of both the proton donor and substrate" evidence="7">
    <location>
        <position position="162"/>
    </location>
</feature>
<dbReference type="PANTHER" id="PTHR43301">
    <property type="entry name" value="ARABINAN ENDO-1,5-ALPHA-L-ARABINOSIDASE"/>
    <property type="match status" value="1"/>
</dbReference>
<dbReference type="Proteomes" id="UP000003155">
    <property type="component" value="Unassembled WGS sequence"/>
</dbReference>
<gene>
    <name evidence="9" type="ORF">HMPREF9303_1173</name>
</gene>
<dbReference type="GO" id="GO:0046558">
    <property type="term" value="F:arabinan endo-1,5-alpha-L-arabinosidase activity"/>
    <property type="evidence" value="ECO:0007669"/>
    <property type="project" value="InterPro"/>
</dbReference>
<keyword evidence="3 5" id="KW-0378">Hydrolase</keyword>
<organism evidence="9 10">
    <name type="scientific">Prevotella denticola CRIS 18C-A</name>
    <dbReference type="NCBI Taxonomy" id="944557"/>
    <lineage>
        <taxon>Bacteria</taxon>
        <taxon>Pseudomonadati</taxon>
        <taxon>Bacteroidota</taxon>
        <taxon>Bacteroidia</taxon>
        <taxon>Bacteroidales</taxon>
        <taxon>Prevotellaceae</taxon>
        <taxon>Prevotella</taxon>
    </lineage>
</organism>
<accession>F0H7D5</accession>
<proteinExistence type="inferred from homology"/>
<evidence type="ECO:0000256" key="3">
    <source>
        <dbReference type="ARBA" id="ARBA00022801"/>
    </source>
</evidence>
<keyword evidence="8" id="KW-0732">Signal</keyword>
<dbReference type="InterPro" id="IPR006710">
    <property type="entry name" value="Glyco_hydro_43"/>
</dbReference>
<dbReference type="InterPro" id="IPR050727">
    <property type="entry name" value="GH43_arabinanases"/>
</dbReference>